<protein>
    <submittedName>
        <fullName evidence="2">Uncharacterized protein</fullName>
    </submittedName>
</protein>
<reference evidence="2 3" key="1">
    <citation type="submission" date="2019-02" db="EMBL/GenBank/DDBJ databases">
        <title>Aquabacterium sp. strain KMB7.</title>
        <authorList>
            <person name="Chen W.-M."/>
        </authorList>
    </citation>
    <scope>NUCLEOTIDE SEQUENCE [LARGE SCALE GENOMIC DNA]</scope>
    <source>
        <strain evidence="2 3">KMB7</strain>
    </source>
</reference>
<dbReference type="AlphaFoldDB" id="A0A4Q9H5C1"/>
<dbReference type="PROSITE" id="PS51257">
    <property type="entry name" value="PROKAR_LIPOPROTEIN"/>
    <property type="match status" value="1"/>
</dbReference>
<proteinExistence type="predicted"/>
<dbReference type="OrthoDB" id="8775233at2"/>
<keyword evidence="1" id="KW-0732">Signal</keyword>
<keyword evidence="3" id="KW-1185">Reference proteome</keyword>
<organism evidence="2 3">
    <name type="scientific">Aquabacterium lacunae</name>
    <dbReference type="NCBI Taxonomy" id="2528630"/>
    <lineage>
        <taxon>Bacteria</taxon>
        <taxon>Pseudomonadati</taxon>
        <taxon>Pseudomonadota</taxon>
        <taxon>Betaproteobacteria</taxon>
        <taxon>Burkholderiales</taxon>
        <taxon>Aquabacterium</taxon>
    </lineage>
</organism>
<evidence type="ECO:0000313" key="2">
    <source>
        <dbReference type="EMBL" id="TBO33004.1"/>
    </source>
</evidence>
<sequence length="173" mass="18007">MARHALLVLAVASLAACASRDQKSVTDAATAPLSDLNLLKAEIPAPLIKAQQGPYAAPVTSDCPGLTAELQALNEVLGPDYDAPPGAEESLLDKGTAEAKKAAVGALRNTTEGIVPFRGWVRKLSGAERHSRKVQAAITAGTARRAFLKGMRFQMACPAVQDASLVPEVAARP</sequence>
<dbReference type="EMBL" id="SIXI01000002">
    <property type="protein sequence ID" value="TBO33004.1"/>
    <property type="molecule type" value="Genomic_DNA"/>
</dbReference>
<feature type="signal peptide" evidence="1">
    <location>
        <begin position="1"/>
        <end position="18"/>
    </location>
</feature>
<dbReference type="Proteomes" id="UP000292120">
    <property type="component" value="Unassembled WGS sequence"/>
</dbReference>
<evidence type="ECO:0000313" key="3">
    <source>
        <dbReference type="Proteomes" id="UP000292120"/>
    </source>
</evidence>
<feature type="chain" id="PRO_5020469488" evidence="1">
    <location>
        <begin position="19"/>
        <end position="173"/>
    </location>
</feature>
<accession>A0A4Q9H5C1</accession>
<name>A0A4Q9H5C1_9BURK</name>
<gene>
    <name evidence="2" type="ORF">EYS42_04710</name>
</gene>
<comment type="caution">
    <text evidence="2">The sequence shown here is derived from an EMBL/GenBank/DDBJ whole genome shotgun (WGS) entry which is preliminary data.</text>
</comment>
<evidence type="ECO:0000256" key="1">
    <source>
        <dbReference type="SAM" id="SignalP"/>
    </source>
</evidence>